<protein>
    <submittedName>
        <fullName evidence="1">Putative ectopic P granules protein 5-like</fullName>
    </submittedName>
</protein>
<sequence>MFLAEVFQQIKWKDILQARCQRTDPEGLRIANQTVSYLLNLLLIFANQMSLTQSEGRNLMQLFEEAEHFPWSFVDDNSFNTAVSWLLEQSNPSCVFQQRGYNLRLMRSVAGMGPSSPPEDFSLMKQRSYINMVVSLLCKCSERRDVRQNDFIQPVQQMLKDVQIYSSRGGDSKESSSEVVLLLSIVVGLLNNASPLYGAPQTILKALKSWLYICSDSRMALNMVTASCLSIASTKFMADLVELSLEAHFKSDNFSSPEDSSHGWAAVVSVLQLPELSHDAFVAECKECNAFLTLFAYMSQQLTQCQSVDDEYTLLNKLTNWTATCKLTPAQEHEIFLWCHKALELCNRLVQFGIPLWKITQILNTFASFLSQVGEDRSSTGLLGAIGLGSKSELSFKFRLSARCIACFIFAQLPQDGKLRLLAHDPGAINEPVHAAANQNIPRPSASAKDALKAVDAAISSKGYAQWKAYTQSIKLIILDPTKCITDTPWLVSKLVKDLFPDFHCLDLLTSK</sequence>
<dbReference type="PANTHER" id="PTHR31139">
    <property type="entry name" value="ECTOPIC P GRANULES PROTEIN 5 HOMOLOG"/>
    <property type="match status" value="1"/>
</dbReference>
<reference evidence="1 2" key="1">
    <citation type="journal article" date="2017" name="PLoS Biol.">
        <title>The sea cucumber genome provides insights into morphological evolution and visceral regeneration.</title>
        <authorList>
            <person name="Zhang X."/>
            <person name="Sun L."/>
            <person name="Yuan J."/>
            <person name="Sun Y."/>
            <person name="Gao Y."/>
            <person name="Zhang L."/>
            <person name="Li S."/>
            <person name="Dai H."/>
            <person name="Hamel J.F."/>
            <person name="Liu C."/>
            <person name="Yu Y."/>
            <person name="Liu S."/>
            <person name="Lin W."/>
            <person name="Guo K."/>
            <person name="Jin S."/>
            <person name="Xu P."/>
            <person name="Storey K.B."/>
            <person name="Huan P."/>
            <person name="Zhang T."/>
            <person name="Zhou Y."/>
            <person name="Zhang J."/>
            <person name="Lin C."/>
            <person name="Li X."/>
            <person name="Xing L."/>
            <person name="Huo D."/>
            <person name="Sun M."/>
            <person name="Wang L."/>
            <person name="Mercier A."/>
            <person name="Li F."/>
            <person name="Yang H."/>
            <person name="Xiang J."/>
        </authorList>
    </citation>
    <scope>NUCLEOTIDE SEQUENCE [LARGE SCALE GENOMIC DNA]</scope>
    <source>
        <strain evidence="1">Shaxun</strain>
        <tissue evidence="1">Muscle</tissue>
    </source>
</reference>
<dbReference type="PANTHER" id="PTHR31139:SF4">
    <property type="entry name" value="ECTOPIC P GRANULES PROTEIN 5 HOMOLOG"/>
    <property type="match status" value="1"/>
</dbReference>
<dbReference type="InterPro" id="IPR051436">
    <property type="entry name" value="Autophagy-related_EPG5"/>
</dbReference>
<accession>A0A2G8K6I5</accession>
<evidence type="ECO:0000313" key="2">
    <source>
        <dbReference type="Proteomes" id="UP000230750"/>
    </source>
</evidence>
<gene>
    <name evidence="1" type="ORF">BSL78_19531</name>
</gene>
<dbReference type="STRING" id="307972.A0A2G8K6I5"/>
<keyword evidence="2" id="KW-1185">Reference proteome</keyword>
<dbReference type="OrthoDB" id="75419at2759"/>
<dbReference type="GO" id="GO:0005737">
    <property type="term" value="C:cytoplasm"/>
    <property type="evidence" value="ECO:0007669"/>
    <property type="project" value="TreeGrafter"/>
</dbReference>
<dbReference type="GO" id="GO:0097352">
    <property type="term" value="P:autophagosome maturation"/>
    <property type="evidence" value="ECO:0007669"/>
    <property type="project" value="TreeGrafter"/>
</dbReference>
<name>A0A2G8K6I5_STIJA</name>
<dbReference type="AlphaFoldDB" id="A0A2G8K6I5"/>
<dbReference type="Proteomes" id="UP000230750">
    <property type="component" value="Unassembled WGS sequence"/>
</dbReference>
<dbReference type="EMBL" id="MRZV01000838">
    <property type="protein sequence ID" value="PIK43620.1"/>
    <property type="molecule type" value="Genomic_DNA"/>
</dbReference>
<evidence type="ECO:0000313" key="1">
    <source>
        <dbReference type="EMBL" id="PIK43620.1"/>
    </source>
</evidence>
<comment type="caution">
    <text evidence="1">The sequence shown here is derived from an EMBL/GenBank/DDBJ whole genome shotgun (WGS) entry which is preliminary data.</text>
</comment>
<organism evidence="1 2">
    <name type="scientific">Stichopus japonicus</name>
    <name type="common">Sea cucumber</name>
    <dbReference type="NCBI Taxonomy" id="307972"/>
    <lineage>
        <taxon>Eukaryota</taxon>
        <taxon>Metazoa</taxon>
        <taxon>Echinodermata</taxon>
        <taxon>Eleutherozoa</taxon>
        <taxon>Echinozoa</taxon>
        <taxon>Holothuroidea</taxon>
        <taxon>Aspidochirotacea</taxon>
        <taxon>Aspidochirotida</taxon>
        <taxon>Stichopodidae</taxon>
        <taxon>Apostichopus</taxon>
    </lineage>
</organism>
<dbReference type="Pfam" id="PF26106">
    <property type="entry name" value="TPR_Epg5_C"/>
    <property type="match status" value="1"/>
</dbReference>
<proteinExistence type="predicted"/>